<evidence type="ECO:0000313" key="2">
    <source>
        <dbReference type="EMBL" id="KVG63447.1"/>
    </source>
</evidence>
<dbReference type="Proteomes" id="UP000064029">
    <property type="component" value="Unassembled WGS sequence"/>
</dbReference>
<dbReference type="OrthoDB" id="9126869at2"/>
<dbReference type="EMBL" id="LOXM01000156">
    <property type="protein sequence ID" value="KVG63447.1"/>
    <property type="molecule type" value="Genomic_DNA"/>
</dbReference>
<accession>A0A103R912</accession>
<sequence length="389" mass="43586">MMLAPALPLRDSSSQQPMPAHPDVGEQLASMNKIYAYAKQAGITLNVAHCLDGRAHWFIDRFPQTTYALIKLGGQVFGSDRELFPIDYRSGKVGNEAQLMGVIRMATQLEPLIPRDIVPAPIIEMTLSRLRSGRLAEVNALTGSLIESAERANEDVNNLRYEGTRNSAKERTRAWQRGAEESNARLDACIGDAFAHQPNLLAMKLDLSIKEYLPANQQQAYSMYEREFEQRHHDLQESLGTAPWLPHDRLDRMLASCDAFRAKLVHTRLSHARLVNYILVLKFSRITGPYLTAVLLYDGSHGDVSVPLFVELSRLWDDATAGSGFCYRWNEVQCPWGGLIKPSDEKKRVALLFELECSALSGKYVRAKPTLAVPTFAIGEWDKLSEAQS</sequence>
<protein>
    <submittedName>
        <fullName evidence="2">Uncharacterized protein</fullName>
    </submittedName>
</protein>
<feature type="region of interest" description="Disordered" evidence="1">
    <location>
        <begin position="1"/>
        <end position="23"/>
    </location>
</feature>
<comment type="caution">
    <text evidence="2">The sequence shown here is derived from an EMBL/GenBank/DDBJ whole genome shotgun (WGS) entry which is preliminary data.</text>
</comment>
<name>A0A103R912_9BURK</name>
<dbReference type="RefSeq" id="WP_059753778.1">
    <property type="nucleotide sequence ID" value="NZ_CP013414.1"/>
</dbReference>
<reference evidence="2 3" key="1">
    <citation type="submission" date="2015-11" db="EMBL/GenBank/DDBJ databases">
        <title>Expanding the genomic diversity of Burkholderia species for the development of highly accurate diagnostics.</title>
        <authorList>
            <person name="Sahl J."/>
            <person name="Keim P."/>
            <person name="Wagner D."/>
        </authorList>
    </citation>
    <scope>NUCLEOTIDE SEQUENCE [LARGE SCALE GENOMIC DNA]</scope>
    <source>
        <strain evidence="2 3">MSMB2036</strain>
    </source>
</reference>
<proteinExistence type="predicted"/>
<gene>
    <name evidence="2" type="ORF">WJ33_03440</name>
</gene>
<dbReference type="AlphaFoldDB" id="A0A103R912"/>
<organism evidence="2 3">
    <name type="scientific">Burkholderia ubonensis</name>
    <dbReference type="NCBI Taxonomy" id="101571"/>
    <lineage>
        <taxon>Bacteria</taxon>
        <taxon>Pseudomonadati</taxon>
        <taxon>Pseudomonadota</taxon>
        <taxon>Betaproteobacteria</taxon>
        <taxon>Burkholderiales</taxon>
        <taxon>Burkholderiaceae</taxon>
        <taxon>Burkholderia</taxon>
        <taxon>Burkholderia cepacia complex</taxon>
    </lineage>
</organism>
<evidence type="ECO:0000313" key="3">
    <source>
        <dbReference type="Proteomes" id="UP000064029"/>
    </source>
</evidence>
<evidence type="ECO:0000256" key="1">
    <source>
        <dbReference type="SAM" id="MobiDB-lite"/>
    </source>
</evidence>